<gene>
    <name evidence="2" type="ORF">AFUS01_LOCUS21503</name>
</gene>
<accession>A0A8J2K679</accession>
<evidence type="ECO:0000256" key="1">
    <source>
        <dbReference type="SAM" id="MobiDB-lite"/>
    </source>
</evidence>
<protein>
    <submittedName>
        <fullName evidence="2">Uncharacterized protein</fullName>
    </submittedName>
</protein>
<comment type="caution">
    <text evidence="2">The sequence shown here is derived from an EMBL/GenBank/DDBJ whole genome shotgun (WGS) entry which is preliminary data.</text>
</comment>
<dbReference type="EMBL" id="CAJVCH010242060">
    <property type="protein sequence ID" value="CAG7733032.1"/>
    <property type="molecule type" value="Genomic_DNA"/>
</dbReference>
<reference evidence="2" key="1">
    <citation type="submission" date="2021-06" db="EMBL/GenBank/DDBJ databases">
        <authorList>
            <person name="Hodson N. C."/>
            <person name="Mongue J. A."/>
            <person name="Jaron S. K."/>
        </authorList>
    </citation>
    <scope>NUCLEOTIDE SEQUENCE</scope>
</reference>
<dbReference type="Proteomes" id="UP000708208">
    <property type="component" value="Unassembled WGS sequence"/>
</dbReference>
<organism evidence="2 3">
    <name type="scientific">Allacma fusca</name>
    <dbReference type="NCBI Taxonomy" id="39272"/>
    <lineage>
        <taxon>Eukaryota</taxon>
        <taxon>Metazoa</taxon>
        <taxon>Ecdysozoa</taxon>
        <taxon>Arthropoda</taxon>
        <taxon>Hexapoda</taxon>
        <taxon>Collembola</taxon>
        <taxon>Symphypleona</taxon>
        <taxon>Sminthuridae</taxon>
        <taxon>Allacma</taxon>
    </lineage>
</organism>
<evidence type="ECO:0000313" key="2">
    <source>
        <dbReference type="EMBL" id="CAG7733032.1"/>
    </source>
</evidence>
<feature type="non-terminal residue" evidence="2">
    <location>
        <position position="1"/>
    </location>
</feature>
<keyword evidence="3" id="KW-1185">Reference proteome</keyword>
<feature type="region of interest" description="Disordered" evidence="1">
    <location>
        <begin position="1"/>
        <end position="28"/>
    </location>
</feature>
<name>A0A8J2K679_9HEXA</name>
<evidence type="ECO:0000313" key="3">
    <source>
        <dbReference type="Proteomes" id="UP000708208"/>
    </source>
</evidence>
<dbReference type="AlphaFoldDB" id="A0A8J2K679"/>
<proteinExistence type="predicted"/>
<sequence length="28" mass="3326">MTKEDINPPQNERLMVSVRVRPADPFRE</sequence>